<evidence type="ECO:0000256" key="5">
    <source>
        <dbReference type="ARBA" id="ARBA00023122"/>
    </source>
</evidence>
<organism evidence="11 12">
    <name type="scientific">Thiomicrospira cyclica (strain DSM 14477 / JCM 11371 / ALM1)</name>
    <name type="common">Thioalkalimicrobium cyclicum</name>
    <dbReference type="NCBI Taxonomy" id="717773"/>
    <lineage>
        <taxon>Bacteria</taxon>
        <taxon>Pseudomonadati</taxon>
        <taxon>Pseudomonadota</taxon>
        <taxon>Gammaproteobacteria</taxon>
        <taxon>Thiotrichales</taxon>
        <taxon>Piscirickettsiaceae</taxon>
        <taxon>Thiomicrospira</taxon>
    </lineage>
</organism>
<evidence type="ECO:0000256" key="3">
    <source>
        <dbReference type="ARBA" id="ARBA00022737"/>
    </source>
</evidence>
<dbReference type="HOGENOM" id="CLU_015237_3_0_6"/>
<dbReference type="PANTHER" id="PTHR22777:SF27">
    <property type="entry name" value="MAGNESIUM AND COBALT EFFLUX PROTEIN CORC"/>
    <property type="match status" value="1"/>
</dbReference>
<dbReference type="Gene3D" id="3.30.465.10">
    <property type="match status" value="1"/>
</dbReference>
<dbReference type="STRING" id="717773.Thicy_1279"/>
<dbReference type="eggNOG" id="COG4535">
    <property type="taxonomic scope" value="Bacteria"/>
</dbReference>
<dbReference type="Pfam" id="PF00571">
    <property type="entry name" value="CBS"/>
    <property type="match status" value="2"/>
</dbReference>
<dbReference type="EMBL" id="CP002776">
    <property type="protein sequence ID" value="AEG32043.1"/>
    <property type="molecule type" value="Genomic_DNA"/>
</dbReference>
<dbReference type="InterPro" id="IPR044751">
    <property type="entry name" value="Ion_transp-like_CBS"/>
</dbReference>
<dbReference type="Pfam" id="PF03471">
    <property type="entry name" value="CorC_HlyC"/>
    <property type="match status" value="1"/>
</dbReference>
<dbReference type="SUPFAM" id="SSF56176">
    <property type="entry name" value="FAD-binding/transporter-associated domain-like"/>
    <property type="match status" value="1"/>
</dbReference>
<dbReference type="KEGG" id="tcy:Thicy_1279"/>
<evidence type="ECO:0000259" key="10">
    <source>
        <dbReference type="PROSITE" id="PS51371"/>
    </source>
</evidence>
<evidence type="ECO:0000256" key="6">
    <source>
        <dbReference type="ARBA" id="ARBA00023285"/>
    </source>
</evidence>
<evidence type="ECO:0000313" key="12">
    <source>
        <dbReference type="Proteomes" id="UP000009232"/>
    </source>
</evidence>
<dbReference type="InterPro" id="IPR016169">
    <property type="entry name" value="FAD-bd_PCMH_sub2"/>
</dbReference>
<evidence type="ECO:0000256" key="9">
    <source>
        <dbReference type="PROSITE-ProRule" id="PRU00703"/>
    </source>
</evidence>
<keyword evidence="2" id="KW-0813">Transport</keyword>
<proteinExistence type="inferred from homology"/>
<accession>F6D9B6</accession>
<dbReference type="PROSITE" id="PS51371">
    <property type="entry name" value="CBS"/>
    <property type="match status" value="2"/>
</dbReference>
<evidence type="ECO:0000256" key="4">
    <source>
        <dbReference type="ARBA" id="ARBA00022842"/>
    </source>
</evidence>
<dbReference type="InterPro" id="IPR036318">
    <property type="entry name" value="FAD-bd_PCMH-like_sf"/>
</dbReference>
<dbReference type="FunFam" id="3.10.580.10:FF:000002">
    <property type="entry name" value="Magnesium/cobalt efflux protein CorC"/>
    <property type="match status" value="1"/>
</dbReference>
<dbReference type="InterPro" id="IPR054115">
    <property type="entry name" value="CorC_N"/>
</dbReference>
<dbReference type="GO" id="GO:0005886">
    <property type="term" value="C:plasma membrane"/>
    <property type="evidence" value="ECO:0007669"/>
    <property type="project" value="TreeGrafter"/>
</dbReference>
<dbReference type="RefSeq" id="WP_013835819.1">
    <property type="nucleotide sequence ID" value="NC_015581.1"/>
</dbReference>
<dbReference type="SMART" id="SM00116">
    <property type="entry name" value="CBS"/>
    <property type="match status" value="2"/>
</dbReference>
<dbReference type="CDD" id="cd04590">
    <property type="entry name" value="CBS_pair_CorC_HlyC_assoc"/>
    <property type="match status" value="1"/>
</dbReference>
<comment type="similarity">
    <text evidence="1">Belongs to the UPF0053 family.</text>
</comment>
<keyword evidence="3" id="KW-0677">Repeat</keyword>
<gene>
    <name evidence="11" type="ordered locus">Thicy_1279</name>
</gene>
<feature type="domain" description="CBS" evidence="10">
    <location>
        <begin position="133"/>
        <end position="193"/>
    </location>
</feature>
<dbReference type="AlphaFoldDB" id="F6D9B6"/>
<name>F6D9B6_THICA</name>
<reference evidence="11 12" key="1">
    <citation type="submission" date="2011-05" db="EMBL/GenBank/DDBJ databases">
        <title>Complete sequence of Thioalkalimicrobium cyclicum ALM1.</title>
        <authorList>
            <consortium name="US DOE Joint Genome Institute"/>
            <person name="Lucas S."/>
            <person name="Han J."/>
            <person name="Lapidus A."/>
            <person name="Cheng J.-F."/>
            <person name="Goodwin L."/>
            <person name="Pitluck S."/>
            <person name="Peters L."/>
            <person name="Mikhailova N."/>
            <person name="Davenport K."/>
            <person name="Han C."/>
            <person name="Tapia R."/>
            <person name="Land M."/>
            <person name="Hauser L."/>
            <person name="Kyrpides N."/>
            <person name="Ivanova N."/>
            <person name="Pagani I."/>
            <person name="Kappler U."/>
            <person name="Woyke T."/>
        </authorList>
    </citation>
    <scope>NUCLEOTIDE SEQUENCE [LARGE SCALE GENOMIC DNA]</scope>
    <source>
        <strain evidence="12">DSM 14477 / JCM 11371 / ALM1</strain>
    </source>
</reference>
<evidence type="ECO:0000256" key="2">
    <source>
        <dbReference type="ARBA" id="ARBA00022448"/>
    </source>
</evidence>
<dbReference type="Proteomes" id="UP000009232">
    <property type="component" value="Chromosome"/>
</dbReference>
<evidence type="ECO:0000256" key="7">
    <source>
        <dbReference type="ARBA" id="ARBA00037273"/>
    </source>
</evidence>
<sequence length="292" mass="32967">MSDSDSSNGSSWIDRIARVFSNEPENLDDLVILLKEAQQQGLIDHDAFYMIEGVLDVSEMRVRDIMVPRPQVDVIDESESLDAILQEIARSAHSRYPVISETKDQVLGILLAKDVLKLMVQGELNSIEDLRSIYRKPVFIPESKRVNVLLREFKSSHNHMALVVDEYAGLAGVVTIEDVLEQIVGEIEDEHDEDEEDLIKAHNGSSFKVQAITPLEMFEESFNVSLDRDANIETLGGLIATHLGHVPQKDEEVVLQGFNFRVLKADSRRVHLFLVKPIKPATTQQRDTDEQL</sequence>
<dbReference type="OrthoDB" id="9797674at2"/>
<feature type="domain" description="CBS" evidence="10">
    <location>
        <begin position="66"/>
        <end position="127"/>
    </location>
</feature>
<evidence type="ECO:0000313" key="11">
    <source>
        <dbReference type="EMBL" id="AEG32043.1"/>
    </source>
</evidence>
<keyword evidence="5 9" id="KW-0129">CBS domain</keyword>
<dbReference type="GO" id="GO:0050660">
    <property type="term" value="F:flavin adenine dinucleotide binding"/>
    <property type="evidence" value="ECO:0007669"/>
    <property type="project" value="InterPro"/>
</dbReference>
<dbReference type="Pfam" id="PF21917">
    <property type="entry name" value="NMB0537_N"/>
    <property type="match status" value="1"/>
</dbReference>
<keyword evidence="6" id="KW-0170">Cobalt</keyword>
<dbReference type="InterPro" id="IPR000644">
    <property type="entry name" value="CBS_dom"/>
</dbReference>
<dbReference type="InterPro" id="IPR046342">
    <property type="entry name" value="CBS_dom_sf"/>
</dbReference>
<evidence type="ECO:0000256" key="1">
    <source>
        <dbReference type="ARBA" id="ARBA00006337"/>
    </source>
</evidence>
<dbReference type="InterPro" id="IPR005170">
    <property type="entry name" value="Transptr-assoc_dom"/>
</dbReference>
<protein>
    <recommendedName>
        <fullName evidence="8">Magnesium and cobalt efflux protein CorC</fullName>
    </recommendedName>
</protein>
<dbReference type="SUPFAM" id="SSF54631">
    <property type="entry name" value="CBS-domain pair"/>
    <property type="match status" value="1"/>
</dbReference>
<keyword evidence="12" id="KW-1185">Reference proteome</keyword>
<dbReference type="PANTHER" id="PTHR22777">
    <property type="entry name" value="HEMOLYSIN-RELATED"/>
    <property type="match status" value="1"/>
</dbReference>
<evidence type="ECO:0000256" key="8">
    <source>
        <dbReference type="ARBA" id="ARBA00040729"/>
    </source>
</evidence>
<dbReference type="SMART" id="SM01091">
    <property type="entry name" value="CorC_HlyC"/>
    <property type="match status" value="1"/>
</dbReference>
<comment type="function">
    <text evidence="7">Plays a role in the transport of magnesium and cobalt ions.</text>
</comment>
<keyword evidence="4" id="KW-0460">Magnesium</keyword>
<dbReference type="Gene3D" id="3.10.580.10">
    <property type="entry name" value="CBS-domain"/>
    <property type="match status" value="1"/>
</dbReference>